<dbReference type="AlphaFoldDB" id="A0A3Q7HNB9"/>
<dbReference type="EnsemblPlants" id="Solyc08g036615.1.1">
    <property type="protein sequence ID" value="Solyc08g036615.1.1"/>
    <property type="gene ID" value="Solyc08g036615.1"/>
</dbReference>
<reference evidence="2" key="2">
    <citation type="submission" date="2019-01" db="UniProtKB">
        <authorList>
            <consortium name="EnsemblPlants"/>
        </authorList>
    </citation>
    <scope>IDENTIFICATION</scope>
    <source>
        <strain evidence="2">cv. Heinz 1706</strain>
    </source>
</reference>
<dbReference type="Gramene" id="Solyc08g036615.1.1">
    <property type="protein sequence ID" value="Solyc08g036615.1.1"/>
    <property type="gene ID" value="Solyc08g036615.1"/>
</dbReference>
<organism evidence="2">
    <name type="scientific">Solanum lycopersicum</name>
    <name type="common">Tomato</name>
    <name type="synonym">Lycopersicon esculentum</name>
    <dbReference type="NCBI Taxonomy" id="4081"/>
    <lineage>
        <taxon>Eukaryota</taxon>
        <taxon>Viridiplantae</taxon>
        <taxon>Streptophyta</taxon>
        <taxon>Embryophyta</taxon>
        <taxon>Tracheophyta</taxon>
        <taxon>Spermatophyta</taxon>
        <taxon>Magnoliopsida</taxon>
        <taxon>eudicotyledons</taxon>
        <taxon>Gunneridae</taxon>
        <taxon>Pentapetalae</taxon>
        <taxon>asterids</taxon>
        <taxon>lamiids</taxon>
        <taxon>Solanales</taxon>
        <taxon>Solanaceae</taxon>
        <taxon>Solanoideae</taxon>
        <taxon>Solaneae</taxon>
        <taxon>Solanum</taxon>
        <taxon>Solanum subgen. Lycopersicon</taxon>
    </lineage>
</organism>
<proteinExistence type="predicted"/>
<dbReference type="InParanoid" id="A0A3Q7HNB9"/>
<dbReference type="Proteomes" id="UP000004994">
    <property type="component" value="Chromosome 8"/>
</dbReference>
<keyword evidence="1" id="KW-0472">Membrane</keyword>
<sequence length="93" mass="10391">MCASGESNPVVELKILNKNKAQVNPHLKSVTTSRQRTIFIVVSRQATRPHTLRGIFVNLVLMLAALCVVPYCKLSLLQGMFREGEELTEINPK</sequence>
<reference evidence="2" key="1">
    <citation type="journal article" date="2012" name="Nature">
        <title>The tomato genome sequence provides insights into fleshy fruit evolution.</title>
        <authorList>
            <consortium name="Tomato Genome Consortium"/>
        </authorList>
    </citation>
    <scope>NUCLEOTIDE SEQUENCE [LARGE SCALE GENOMIC DNA]</scope>
    <source>
        <strain evidence="2">cv. Heinz 1706</strain>
    </source>
</reference>
<accession>A0A3Q7HNB9</accession>
<feature type="transmembrane region" description="Helical" evidence="1">
    <location>
        <begin position="55"/>
        <end position="72"/>
    </location>
</feature>
<keyword evidence="1" id="KW-1133">Transmembrane helix</keyword>
<evidence type="ECO:0000256" key="1">
    <source>
        <dbReference type="SAM" id="Phobius"/>
    </source>
</evidence>
<protein>
    <submittedName>
        <fullName evidence="2">Uncharacterized protein</fullName>
    </submittedName>
</protein>
<keyword evidence="3" id="KW-1185">Reference proteome</keyword>
<evidence type="ECO:0000313" key="3">
    <source>
        <dbReference type="Proteomes" id="UP000004994"/>
    </source>
</evidence>
<keyword evidence="1" id="KW-0812">Transmembrane</keyword>
<evidence type="ECO:0000313" key="2">
    <source>
        <dbReference type="EnsemblPlants" id="Solyc08g036615.1.1"/>
    </source>
</evidence>
<name>A0A3Q7HNB9_SOLLC</name>